<proteinExistence type="predicted"/>
<sequence length="64" mass="7578">MEQENKGVLTPQKAPKIQQLSQLEIDKKLQEEEDDTMEEIIEDISRKIYLSIELDNFKAKTKRE</sequence>
<gene>
    <name evidence="1" type="ORF">KY290_033281</name>
</gene>
<evidence type="ECO:0000313" key="1">
    <source>
        <dbReference type="EMBL" id="KAH0740238.1"/>
    </source>
</evidence>
<dbReference type="EMBL" id="JAIVGD010000026">
    <property type="protein sequence ID" value="KAH0740238.1"/>
    <property type="molecule type" value="Genomic_DNA"/>
</dbReference>
<evidence type="ECO:0000313" key="2">
    <source>
        <dbReference type="Proteomes" id="UP000826656"/>
    </source>
</evidence>
<comment type="caution">
    <text evidence="1">The sequence shown here is derived from an EMBL/GenBank/DDBJ whole genome shotgun (WGS) entry which is preliminary data.</text>
</comment>
<accession>A0ABQ7U1M9</accession>
<dbReference type="Proteomes" id="UP000826656">
    <property type="component" value="Unassembled WGS sequence"/>
</dbReference>
<organism evidence="1 2">
    <name type="scientific">Solanum tuberosum</name>
    <name type="common">Potato</name>
    <dbReference type="NCBI Taxonomy" id="4113"/>
    <lineage>
        <taxon>Eukaryota</taxon>
        <taxon>Viridiplantae</taxon>
        <taxon>Streptophyta</taxon>
        <taxon>Embryophyta</taxon>
        <taxon>Tracheophyta</taxon>
        <taxon>Spermatophyta</taxon>
        <taxon>Magnoliopsida</taxon>
        <taxon>eudicotyledons</taxon>
        <taxon>Gunneridae</taxon>
        <taxon>Pentapetalae</taxon>
        <taxon>asterids</taxon>
        <taxon>lamiids</taxon>
        <taxon>Solanales</taxon>
        <taxon>Solanaceae</taxon>
        <taxon>Solanoideae</taxon>
        <taxon>Solaneae</taxon>
        <taxon>Solanum</taxon>
    </lineage>
</organism>
<keyword evidence="2" id="KW-1185">Reference proteome</keyword>
<reference evidence="1 2" key="1">
    <citation type="journal article" date="2021" name="bioRxiv">
        <title>Chromosome-scale and haplotype-resolved genome assembly of a tetraploid potato cultivar.</title>
        <authorList>
            <person name="Sun H."/>
            <person name="Jiao W.-B."/>
            <person name="Krause K."/>
            <person name="Campoy J.A."/>
            <person name="Goel M."/>
            <person name="Folz-Donahue K."/>
            <person name="Kukat C."/>
            <person name="Huettel B."/>
            <person name="Schneeberger K."/>
        </authorList>
    </citation>
    <scope>NUCLEOTIDE SEQUENCE [LARGE SCALE GENOMIC DNA]</scope>
    <source>
        <strain evidence="1">SolTubOtavaFocal</strain>
        <tissue evidence="1">Leaves</tissue>
    </source>
</reference>
<name>A0ABQ7U1M9_SOLTU</name>
<protein>
    <submittedName>
        <fullName evidence="1">Uncharacterized protein</fullName>
    </submittedName>
</protein>